<dbReference type="InterPro" id="IPR000192">
    <property type="entry name" value="Aminotrans_V_dom"/>
</dbReference>
<dbReference type="EMBL" id="CAADJE010000026">
    <property type="protein sequence ID" value="VFS82000.1"/>
    <property type="molecule type" value="Genomic_DNA"/>
</dbReference>
<gene>
    <name evidence="11" type="primary">serC_2</name>
    <name evidence="11" type="ORF">NCTC12998_05556</name>
</gene>
<dbReference type="InterPro" id="IPR022278">
    <property type="entry name" value="Pser_aminoTfrase"/>
</dbReference>
<comment type="catalytic activity">
    <reaction evidence="9">
        <text>O-phospho-L-serine + 2-oxoglutarate = 3-phosphooxypyruvate + L-glutamate</text>
        <dbReference type="Rhea" id="RHEA:14329"/>
        <dbReference type="ChEBI" id="CHEBI:16810"/>
        <dbReference type="ChEBI" id="CHEBI:18110"/>
        <dbReference type="ChEBI" id="CHEBI:29985"/>
        <dbReference type="ChEBI" id="CHEBI:57524"/>
        <dbReference type="EC" id="2.6.1.52"/>
    </reaction>
</comment>
<comment type="cofactor">
    <cofactor evidence="1">
        <name>pyridoxal 5'-phosphate</name>
        <dbReference type="ChEBI" id="CHEBI:597326"/>
    </cofactor>
</comment>
<feature type="domain" description="Aminotransferase class V" evidence="10">
    <location>
        <begin position="2"/>
        <end position="66"/>
    </location>
</feature>
<evidence type="ECO:0000256" key="1">
    <source>
        <dbReference type="ARBA" id="ARBA00001933"/>
    </source>
</evidence>
<dbReference type="InterPro" id="IPR015424">
    <property type="entry name" value="PyrdxlP-dep_Trfase"/>
</dbReference>
<sequence length="72" mass="7964">MLPAEVLKLAQQELCDWHGLGTSVMEISHRGKEFIPGGRGGRTGFRDLLNIPSNYKVLFCHGGGRGHSRAFR</sequence>
<evidence type="ECO:0000256" key="9">
    <source>
        <dbReference type="ARBA" id="ARBA00049007"/>
    </source>
</evidence>
<dbReference type="PANTHER" id="PTHR43247:SF1">
    <property type="entry name" value="PHOSPHOSERINE AMINOTRANSFERASE"/>
    <property type="match status" value="1"/>
</dbReference>
<dbReference type="Pfam" id="PF00266">
    <property type="entry name" value="Aminotran_5"/>
    <property type="match status" value="1"/>
</dbReference>
<name>A0A485C8Y7_RAOPL</name>
<comment type="catalytic activity">
    <reaction evidence="8">
        <text>4-(phosphooxy)-L-threonine + 2-oxoglutarate = (R)-3-hydroxy-2-oxo-4-phosphooxybutanoate + L-glutamate</text>
        <dbReference type="Rhea" id="RHEA:16573"/>
        <dbReference type="ChEBI" id="CHEBI:16810"/>
        <dbReference type="ChEBI" id="CHEBI:29985"/>
        <dbReference type="ChEBI" id="CHEBI:58452"/>
        <dbReference type="ChEBI" id="CHEBI:58538"/>
        <dbReference type="EC" id="2.6.1.52"/>
    </reaction>
</comment>
<keyword evidence="3 11" id="KW-0808">Transferase</keyword>
<evidence type="ECO:0000313" key="11">
    <source>
        <dbReference type="EMBL" id="VFS82000.1"/>
    </source>
</evidence>
<protein>
    <recommendedName>
        <fullName evidence="2">Phosphoserine aminotransferase</fullName>
    </recommendedName>
    <alternativeName>
        <fullName evidence="7">Phosphohydroxythreonine aminotransferase</fullName>
    </alternativeName>
</protein>
<dbReference type="GO" id="GO:0006564">
    <property type="term" value="P:L-serine biosynthetic process"/>
    <property type="evidence" value="ECO:0007669"/>
    <property type="project" value="InterPro"/>
</dbReference>
<dbReference type="Gene3D" id="3.40.640.10">
    <property type="entry name" value="Type I PLP-dependent aspartate aminotransferase-like (Major domain)"/>
    <property type="match status" value="1"/>
</dbReference>
<dbReference type="AlphaFoldDB" id="A0A485C8Y7"/>
<evidence type="ECO:0000259" key="10">
    <source>
        <dbReference type="Pfam" id="PF00266"/>
    </source>
</evidence>
<comment type="pathway">
    <text evidence="6">Amino-acid biosynthesis.</text>
</comment>
<keyword evidence="11" id="KW-0032">Aminotransferase</keyword>
<proteinExistence type="predicted"/>
<dbReference type="InterPro" id="IPR015421">
    <property type="entry name" value="PyrdxlP-dep_Trfase_major"/>
</dbReference>
<dbReference type="PANTHER" id="PTHR43247">
    <property type="entry name" value="PHOSPHOSERINE AMINOTRANSFERASE"/>
    <property type="match status" value="1"/>
</dbReference>
<dbReference type="GO" id="GO:0030170">
    <property type="term" value="F:pyridoxal phosphate binding"/>
    <property type="evidence" value="ECO:0007669"/>
    <property type="project" value="TreeGrafter"/>
</dbReference>
<dbReference type="GO" id="GO:0005737">
    <property type="term" value="C:cytoplasm"/>
    <property type="evidence" value="ECO:0007669"/>
    <property type="project" value="TreeGrafter"/>
</dbReference>
<dbReference type="GO" id="GO:0008615">
    <property type="term" value="P:pyridoxine biosynthetic process"/>
    <property type="evidence" value="ECO:0007669"/>
    <property type="project" value="UniProtKB-KW"/>
</dbReference>
<evidence type="ECO:0000256" key="7">
    <source>
        <dbReference type="ARBA" id="ARBA00031421"/>
    </source>
</evidence>
<evidence type="ECO:0000256" key="2">
    <source>
        <dbReference type="ARBA" id="ARBA00021164"/>
    </source>
</evidence>
<evidence type="ECO:0000256" key="4">
    <source>
        <dbReference type="ARBA" id="ARBA00022898"/>
    </source>
</evidence>
<organism evidence="11 12">
    <name type="scientific">Raoultella planticola</name>
    <name type="common">Klebsiella planticola</name>
    <dbReference type="NCBI Taxonomy" id="575"/>
    <lineage>
        <taxon>Bacteria</taxon>
        <taxon>Pseudomonadati</taxon>
        <taxon>Pseudomonadota</taxon>
        <taxon>Gammaproteobacteria</taxon>
        <taxon>Enterobacterales</taxon>
        <taxon>Enterobacteriaceae</taxon>
        <taxon>Klebsiella/Raoultella group</taxon>
        <taxon>Raoultella</taxon>
    </lineage>
</organism>
<dbReference type="Proteomes" id="UP000345637">
    <property type="component" value="Unassembled WGS sequence"/>
</dbReference>
<accession>A0A485C8Y7</accession>
<keyword evidence="5" id="KW-0664">Pyridoxine biosynthesis</keyword>
<reference evidence="11 12" key="1">
    <citation type="submission" date="2019-03" db="EMBL/GenBank/DDBJ databases">
        <authorList>
            <consortium name="Pathogen Informatics"/>
        </authorList>
    </citation>
    <scope>NUCLEOTIDE SEQUENCE [LARGE SCALE GENOMIC DNA]</scope>
    <source>
        <strain evidence="11 12">NCTC12998</strain>
    </source>
</reference>
<dbReference type="SUPFAM" id="SSF53383">
    <property type="entry name" value="PLP-dependent transferases"/>
    <property type="match status" value="1"/>
</dbReference>
<evidence type="ECO:0000313" key="12">
    <source>
        <dbReference type="Proteomes" id="UP000345637"/>
    </source>
</evidence>
<evidence type="ECO:0000256" key="3">
    <source>
        <dbReference type="ARBA" id="ARBA00022679"/>
    </source>
</evidence>
<evidence type="ECO:0000256" key="5">
    <source>
        <dbReference type="ARBA" id="ARBA00023096"/>
    </source>
</evidence>
<dbReference type="GO" id="GO:0004648">
    <property type="term" value="F:O-phospho-L-serine:2-oxoglutarate aminotransferase activity"/>
    <property type="evidence" value="ECO:0007669"/>
    <property type="project" value="UniProtKB-EC"/>
</dbReference>
<evidence type="ECO:0000256" key="8">
    <source>
        <dbReference type="ARBA" id="ARBA00047630"/>
    </source>
</evidence>
<evidence type="ECO:0000256" key="6">
    <source>
        <dbReference type="ARBA" id="ARBA00029440"/>
    </source>
</evidence>
<keyword evidence="4" id="KW-0663">Pyridoxal phosphate</keyword>